<dbReference type="NCBIfam" id="TIGR00524">
    <property type="entry name" value="eIF-2B_rel"/>
    <property type="match status" value="1"/>
</dbReference>
<dbReference type="Gene3D" id="1.20.120.420">
    <property type="entry name" value="translation initiation factor eif-2b, domain 1"/>
    <property type="match status" value="1"/>
</dbReference>
<dbReference type="NCBIfam" id="TIGR00512">
    <property type="entry name" value="salvage_mtnA"/>
    <property type="match status" value="1"/>
</dbReference>
<dbReference type="Pfam" id="PF01008">
    <property type="entry name" value="IF-2B"/>
    <property type="match status" value="1"/>
</dbReference>
<dbReference type="Gene3D" id="3.40.50.2020">
    <property type="match status" value="1"/>
</dbReference>
<evidence type="ECO:0000313" key="4">
    <source>
        <dbReference type="EMBL" id="MCM2579604.1"/>
    </source>
</evidence>
<feature type="site" description="Transition state stabilizer" evidence="2">
    <location>
        <position position="152"/>
    </location>
</feature>
<keyword evidence="2" id="KW-0028">Amino-acid biosynthesis</keyword>
<dbReference type="NCBIfam" id="NF002636">
    <property type="entry name" value="PRK02304.1-5"/>
    <property type="match status" value="1"/>
</dbReference>
<comment type="similarity">
    <text evidence="2">Belongs to the EIF-2B alpha/beta/delta subunits family. MtnA subfamily.</text>
</comment>
<dbReference type="EC" id="5.3.1.23" evidence="2"/>
<feature type="binding site" evidence="2">
    <location>
        <begin position="242"/>
        <end position="243"/>
    </location>
    <ligand>
        <name>substrate</name>
    </ligand>
</feature>
<keyword evidence="5" id="KW-1185">Reference proteome</keyword>
<name>A0ABT0XCU2_9ACTN</name>
<dbReference type="NCBIfam" id="NF004326">
    <property type="entry name" value="PRK05720.1"/>
    <property type="match status" value="1"/>
</dbReference>
<feature type="active site" description="Proton donor" evidence="2">
    <location>
        <position position="232"/>
    </location>
</feature>
<feature type="binding site" evidence="2">
    <location>
        <begin position="45"/>
        <end position="47"/>
    </location>
    <ligand>
        <name>substrate</name>
    </ligand>
</feature>
<evidence type="ECO:0000256" key="1">
    <source>
        <dbReference type="ARBA" id="ARBA00023235"/>
    </source>
</evidence>
<proteinExistence type="inferred from homology"/>
<feature type="binding site" evidence="2">
    <location>
        <position position="191"/>
    </location>
    <ligand>
        <name>substrate</name>
    </ligand>
</feature>
<dbReference type="SUPFAM" id="SSF53271">
    <property type="entry name" value="PRTase-like"/>
    <property type="match status" value="1"/>
</dbReference>
<reference evidence="4" key="1">
    <citation type="journal article" date="2023" name="Int. J. Syst. Evol. Microbiol.">
        <title>Streptomyces meridianus sp. nov. isolated from brackish water of the Tagus estuary in Alcochete, Portugal.</title>
        <authorList>
            <person name="Santos J.D.N."/>
            <person name="Klimek D."/>
            <person name="Calusinska M."/>
            <person name="Lobo Da Cunha A."/>
            <person name="Catita J."/>
            <person name="Goncalves H."/>
            <person name="Gonzalez I."/>
            <person name="Reyes F."/>
            <person name="Lage O.M."/>
        </authorList>
    </citation>
    <scope>NUCLEOTIDE SEQUENCE</scope>
    <source>
        <strain evidence="4">MTZ3.1</strain>
    </source>
</reference>
<dbReference type="Proteomes" id="UP001167160">
    <property type="component" value="Unassembled WGS sequence"/>
</dbReference>
<comment type="catalytic activity">
    <reaction evidence="2">
        <text>5-(methylsulfanyl)-alpha-D-ribose 1-phosphate = 5-(methylsulfanyl)-D-ribulose 1-phosphate</text>
        <dbReference type="Rhea" id="RHEA:19989"/>
        <dbReference type="ChEBI" id="CHEBI:58533"/>
        <dbReference type="ChEBI" id="CHEBI:58548"/>
        <dbReference type="EC" id="5.3.1.23"/>
    </reaction>
</comment>
<feature type="binding site" evidence="2">
    <location>
        <position position="87"/>
    </location>
    <ligand>
        <name>substrate</name>
    </ligand>
</feature>
<dbReference type="Pfam" id="PF00156">
    <property type="entry name" value="Pribosyltran"/>
    <property type="match status" value="1"/>
</dbReference>
<feature type="domain" description="Phosphoribosyltransferase" evidence="3">
    <location>
        <begin position="377"/>
        <end position="480"/>
    </location>
</feature>
<comment type="function">
    <text evidence="2">Catalyzes the interconversion of methylthioribose-1-phosphate (MTR-1-P) into methylthioribulose-1-phosphate (MTRu-1-P).</text>
</comment>
<dbReference type="CDD" id="cd06223">
    <property type="entry name" value="PRTases_typeI"/>
    <property type="match status" value="1"/>
</dbReference>
<dbReference type="GO" id="GO:0046523">
    <property type="term" value="F:S-methyl-5-thioribose-1-phosphate isomerase activity"/>
    <property type="evidence" value="ECO:0007669"/>
    <property type="project" value="UniProtKB-EC"/>
</dbReference>
<dbReference type="InterPro" id="IPR011559">
    <property type="entry name" value="Initiation_fac_2B_a/b/d"/>
</dbReference>
<dbReference type="InterPro" id="IPR029057">
    <property type="entry name" value="PRTase-like"/>
</dbReference>
<dbReference type="SUPFAM" id="SSF100950">
    <property type="entry name" value="NagB/RpiA/CoA transferase-like"/>
    <property type="match status" value="1"/>
</dbReference>
<comment type="pathway">
    <text evidence="2">Amino-acid biosynthesis; L-methionine biosynthesis via salvage pathway; L-methionine from S-methyl-5-thio-alpha-D-ribose 1-phosphate: step 1/6.</text>
</comment>
<organism evidence="4 5">
    <name type="scientific">Streptomyces meridianus</name>
    <dbReference type="NCBI Taxonomy" id="2938945"/>
    <lineage>
        <taxon>Bacteria</taxon>
        <taxon>Bacillati</taxon>
        <taxon>Actinomycetota</taxon>
        <taxon>Actinomycetes</taxon>
        <taxon>Kitasatosporales</taxon>
        <taxon>Streptomycetaceae</taxon>
        <taxon>Streptomyces</taxon>
    </lineage>
</organism>
<evidence type="ECO:0000256" key="2">
    <source>
        <dbReference type="HAMAP-Rule" id="MF_01678"/>
    </source>
</evidence>
<dbReference type="PANTHER" id="PTHR43475">
    <property type="entry name" value="METHYLTHIORIBOSE-1-PHOSPHATE ISOMERASE"/>
    <property type="match status" value="1"/>
</dbReference>
<dbReference type="PANTHER" id="PTHR43475:SF1">
    <property type="entry name" value="METHYLTHIORIBOSE-1-PHOSPHATE ISOMERASE"/>
    <property type="match status" value="1"/>
</dbReference>
<dbReference type="Gene3D" id="3.40.50.10470">
    <property type="entry name" value="Translation initiation factor eif-2b, domain 2"/>
    <property type="match status" value="1"/>
</dbReference>
<evidence type="ECO:0000259" key="3">
    <source>
        <dbReference type="Pfam" id="PF00156"/>
    </source>
</evidence>
<protein>
    <recommendedName>
        <fullName evidence="2">Methylthioribose-1-phosphate isomerase</fullName>
        <shortName evidence="2">M1Pi</shortName>
        <shortName evidence="2">MTR-1-P isomerase</shortName>
        <ecNumber evidence="2">5.3.1.23</ecNumber>
    </recommendedName>
    <alternativeName>
        <fullName evidence="2">S-methyl-5-thioribose-1-phosphate isomerase</fullName>
    </alternativeName>
</protein>
<dbReference type="InterPro" id="IPR000649">
    <property type="entry name" value="IF-2B-related"/>
</dbReference>
<keyword evidence="2" id="KW-0486">Methionine biosynthesis</keyword>
<evidence type="ECO:0000313" key="5">
    <source>
        <dbReference type="Proteomes" id="UP001167160"/>
    </source>
</evidence>
<comment type="caution">
    <text evidence="4">The sequence shown here is derived from an EMBL/GenBank/DDBJ whole genome shotgun (WGS) entry which is preliminary data.</text>
</comment>
<dbReference type="InterPro" id="IPR005251">
    <property type="entry name" value="IF-M1Pi"/>
</dbReference>
<gene>
    <name evidence="2 4" type="primary">mtnA</name>
    <name evidence="4" type="ORF">M1E25_19995</name>
</gene>
<dbReference type="EMBL" id="JAMQGM010000044">
    <property type="protein sequence ID" value="MCM2579604.1"/>
    <property type="molecule type" value="Genomic_DNA"/>
</dbReference>
<accession>A0ABT0XCU2</accession>
<dbReference type="RefSeq" id="WP_251417600.1">
    <property type="nucleotide sequence ID" value="NZ_JAMQGM010000044.1"/>
</dbReference>
<keyword evidence="1 2" id="KW-0413">Isomerase</keyword>
<dbReference type="InterPro" id="IPR037171">
    <property type="entry name" value="NagB/RpiA_transferase-like"/>
</dbReference>
<dbReference type="InterPro" id="IPR027363">
    <property type="entry name" value="M1Pi_N"/>
</dbReference>
<dbReference type="HAMAP" id="MF_01678">
    <property type="entry name" value="Salvage_MtnA"/>
    <property type="match status" value="1"/>
</dbReference>
<dbReference type="InterPro" id="IPR000836">
    <property type="entry name" value="PRTase_dom"/>
</dbReference>
<sequence>MSRSIAWQDGKIHLVDQRALPGTHSWLRIATVDELIEAITTLAVRGAPALALVGALGVALSASKHTSVAGVDHTSVRADAHRIAQSRPTAVNLSWGVKRALKRVAEGAEAVLAEALTMLEDDERLNRAAARHAADFIANVAQGDRLRILTHCNTGRLATGAWGTALGAIRDLHERDLVREVLATETRPLLQGARLTVWELQEENIPVRLGPDSAAASAMQAGDVDCVIVGADRIAANGDVANKIGTYPLALAAARHHIPFIVVAPESTIDVSLLDGTTIPIEQRGPEEVTSVAGVQVAPSGTAVYNPAFDVTPHDLISAIVTERGIWTPRPTDLERDLERFTAVVHDYPTPGVVFQDLAGAYRHAGLLRAAGRELARRARGTFNAVVGIEARGFILASVLAADAGVPLVLARKPGKTPGKIQSTTYRSEYSEDQLEIPADALGPQHDVLVIDDVLATGGTLEAARLLVEACGARVSRFGVITQIAALGGASRLAPTPVDALRTVPPPQQ</sequence>
<dbReference type="InterPro" id="IPR042529">
    <property type="entry name" value="IF_2B-like_C"/>
</dbReference>